<accession>A0A4Q8LEL7</accession>
<dbReference type="RefSeq" id="WP_130519380.1">
    <property type="nucleotide sequence ID" value="NZ_SHMB01000005.1"/>
</dbReference>
<proteinExistence type="predicted"/>
<sequence>MGDLMDRVQLQTDAQLANALEHRARLKRRPGLTHCEDADCREPIAEMRTAMGARLCIDCATAAEAQAAQYRRRGV</sequence>
<dbReference type="AlphaFoldDB" id="A0A4Q8LEL7"/>
<reference evidence="1 2" key="1">
    <citation type="submission" date="2019-02" db="EMBL/GenBank/DDBJ databases">
        <title>WGS of Pseudoxanthomonas species novum from clinical isolates.</title>
        <authorList>
            <person name="Bernier A.-M."/>
            <person name="Bernard K."/>
            <person name="Vachon A."/>
        </authorList>
    </citation>
    <scope>NUCLEOTIDE SEQUENCE [LARGE SCALE GENOMIC DNA]</scope>
    <source>
        <strain evidence="1 2">NML171202</strain>
    </source>
</reference>
<evidence type="ECO:0000313" key="2">
    <source>
        <dbReference type="Proteomes" id="UP000291286"/>
    </source>
</evidence>
<gene>
    <name evidence="1" type="ORF">EA661_12915</name>
</gene>
<organism evidence="1 2">
    <name type="scientific">Pseudoxanthomonas winnipegensis</name>
    <dbReference type="NCBI Taxonomy" id="2480810"/>
    <lineage>
        <taxon>Bacteria</taxon>
        <taxon>Pseudomonadati</taxon>
        <taxon>Pseudomonadota</taxon>
        <taxon>Gammaproteobacteria</taxon>
        <taxon>Lysobacterales</taxon>
        <taxon>Lysobacteraceae</taxon>
        <taxon>Pseudoxanthomonas</taxon>
    </lineage>
</organism>
<evidence type="ECO:0008006" key="3">
    <source>
        <dbReference type="Google" id="ProtNLM"/>
    </source>
</evidence>
<comment type="caution">
    <text evidence="1">The sequence shown here is derived from an EMBL/GenBank/DDBJ whole genome shotgun (WGS) entry which is preliminary data.</text>
</comment>
<dbReference type="Proteomes" id="UP000291286">
    <property type="component" value="Unassembled WGS sequence"/>
</dbReference>
<protein>
    <recommendedName>
        <fullName evidence="3">DksA C4-type domain-containing protein</fullName>
    </recommendedName>
</protein>
<evidence type="ECO:0000313" key="1">
    <source>
        <dbReference type="EMBL" id="TAA27652.1"/>
    </source>
</evidence>
<dbReference type="EMBL" id="SHMB01000005">
    <property type="protein sequence ID" value="TAA27652.1"/>
    <property type="molecule type" value="Genomic_DNA"/>
</dbReference>
<name>A0A4Q8LEL7_9GAMM</name>